<keyword evidence="2" id="KW-0378">Hydrolase</keyword>
<organism evidence="2 3">
    <name type="scientific">uncultured phage cr3_1</name>
    <dbReference type="NCBI Taxonomy" id="2772065"/>
    <lineage>
        <taxon>Viruses</taxon>
        <taxon>Duplodnaviria</taxon>
        <taxon>Heunggongvirae</taxon>
        <taxon>Uroviricota</taxon>
        <taxon>Caudoviricetes</taxon>
        <taxon>Crassvirales</taxon>
        <taxon>Intestiviridae</taxon>
        <taxon>Crudevirinae</taxon>
        <taxon>Diorhovirus</taxon>
        <taxon>Diorhovirus intestinalis</taxon>
    </lineage>
</organism>
<protein>
    <submittedName>
        <fullName evidence="2">Putative zincin superfamily protease</fullName>
    </submittedName>
</protein>
<evidence type="ECO:0000313" key="3">
    <source>
        <dbReference type="Proteomes" id="UP000594037"/>
    </source>
</evidence>
<dbReference type="EMBL" id="MT774381">
    <property type="protein sequence ID" value="QOR58566.1"/>
    <property type="molecule type" value="Genomic_DNA"/>
</dbReference>
<dbReference type="KEGG" id="vg:65129044"/>
<feature type="transmembrane region" description="Helical" evidence="1">
    <location>
        <begin position="48"/>
        <end position="66"/>
    </location>
</feature>
<reference evidence="2 3" key="1">
    <citation type="submission" date="2020-07" db="EMBL/GenBank/DDBJ databases">
        <title>Taxonomic proposal: Crassvirales, a new order of highly abundant and diverse bacterial viruses.</title>
        <authorList>
            <person name="Shkoporov A.N."/>
            <person name="Stockdale S.R."/>
            <person name="Guerin E."/>
            <person name="Ross R.P."/>
            <person name="Hill C."/>
        </authorList>
    </citation>
    <scope>NUCLEOTIDE SEQUENCE [LARGE SCALE GENOMIC DNA]</scope>
</reference>
<keyword evidence="1" id="KW-0472">Membrane</keyword>
<dbReference type="Proteomes" id="UP000594037">
    <property type="component" value="Segment"/>
</dbReference>
<name>A0A7M1RWA4_9CAUD</name>
<keyword evidence="2" id="KW-0645">Protease</keyword>
<sequence>MIWIKNKVFPFGSYNAINICGIVFYKDTLSAKTKNHERIHTRQMLETLFIGFYLWYSIEYLIVRFFHKKQNDSYHDVSFEEEAYNNDTNFDYLKQRKCYAWFEYIKIRSYSSK</sequence>
<evidence type="ECO:0000256" key="1">
    <source>
        <dbReference type="SAM" id="Phobius"/>
    </source>
</evidence>
<dbReference type="RefSeq" id="YP_010110724.1">
    <property type="nucleotide sequence ID" value="NC_055874.1"/>
</dbReference>
<dbReference type="GeneID" id="65129044"/>
<proteinExistence type="predicted"/>
<evidence type="ECO:0000313" key="2">
    <source>
        <dbReference type="EMBL" id="QOR58566.1"/>
    </source>
</evidence>
<accession>A0A7M1RWA4</accession>
<dbReference type="GO" id="GO:0008233">
    <property type="term" value="F:peptidase activity"/>
    <property type="evidence" value="ECO:0007669"/>
    <property type="project" value="UniProtKB-KW"/>
</dbReference>
<keyword evidence="1" id="KW-1133">Transmembrane helix</keyword>
<dbReference type="GO" id="GO:0006508">
    <property type="term" value="P:proteolysis"/>
    <property type="evidence" value="ECO:0007669"/>
    <property type="project" value="UniProtKB-KW"/>
</dbReference>
<keyword evidence="3" id="KW-1185">Reference proteome</keyword>
<keyword evidence="1" id="KW-0812">Transmembrane</keyword>